<evidence type="ECO:0000256" key="4">
    <source>
        <dbReference type="HAMAP-Rule" id="MF_01930"/>
    </source>
</evidence>
<proteinExistence type="inferred from homology"/>
<keyword evidence="2 4" id="KW-0808">Transferase</keyword>
<feature type="site" description="Raises pKa of active site His" evidence="4">
    <location>
        <position position="145"/>
    </location>
</feature>
<dbReference type="PANTHER" id="PTHR43369:SF2">
    <property type="entry name" value="PHOSPHORIBOSYLGLYCINAMIDE FORMYLTRANSFERASE"/>
    <property type="match status" value="1"/>
</dbReference>
<dbReference type="EC" id="2.1.2.2" evidence="4"/>
<comment type="function">
    <text evidence="4">Catalyzes the transfer of a formyl group from 10-formyltetrahydrofolate to 5-phospho-ribosyl-glycinamide (GAR), producing 5-phospho-ribosyl-N-formylglycinamide (FGAR) and tetrahydrofolate.</text>
</comment>
<dbReference type="Pfam" id="PF00551">
    <property type="entry name" value="Formyl_trans_N"/>
    <property type="match status" value="1"/>
</dbReference>
<feature type="binding site" evidence="4">
    <location>
        <begin position="90"/>
        <end position="93"/>
    </location>
    <ligand>
        <name>(6R)-10-formyltetrahydrofolate</name>
        <dbReference type="ChEBI" id="CHEBI:195366"/>
    </ligand>
</feature>
<protein>
    <recommendedName>
        <fullName evidence="4">Phosphoribosylglycinamide formyltransferase</fullName>
        <ecNumber evidence="4">2.1.2.2</ecNumber>
    </recommendedName>
    <alternativeName>
        <fullName evidence="4">5'-phosphoribosylglycinamide transformylase</fullName>
    </alternativeName>
    <alternativeName>
        <fullName evidence="4">GAR transformylase</fullName>
        <shortName evidence="4">GART</shortName>
    </alternativeName>
</protein>
<dbReference type="EMBL" id="JADIMW010000084">
    <property type="protein sequence ID" value="MBO8438898.1"/>
    <property type="molecule type" value="Genomic_DNA"/>
</dbReference>
<feature type="active site" description="Proton donor" evidence="4">
    <location>
        <position position="109"/>
    </location>
</feature>
<feature type="binding site" evidence="4">
    <location>
        <position position="65"/>
    </location>
    <ligand>
        <name>(6R)-10-formyltetrahydrofolate</name>
        <dbReference type="ChEBI" id="CHEBI:195366"/>
    </ligand>
</feature>
<name>A0A9D9E5Q5_9BACT</name>
<feature type="binding site" evidence="4">
    <location>
        <position position="107"/>
    </location>
    <ligand>
        <name>(6R)-10-formyltetrahydrofolate</name>
        <dbReference type="ChEBI" id="CHEBI:195366"/>
    </ligand>
</feature>
<dbReference type="PANTHER" id="PTHR43369">
    <property type="entry name" value="PHOSPHORIBOSYLGLYCINAMIDE FORMYLTRANSFERASE"/>
    <property type="match status" value="1"/>
</dbReference>
<organism evidence="6 7">
    <name type="scientific">Candidatus Caccoplasma merdipullorum</name>
    <dbReference type="NCBI Taxonomy" id="2840718"/>
    <lineage>
        <taxon>Bacteria</taxon>
        <taxon>Pseudomonadati</taxon>
        <taxon>Bacteroidota</taxon>
        <taxon>Bacteroidia</taxon>
        <taxon>Bacteroidales</taxon>
        <taxon>Bacteroidaceae</taxon>
        <taxon>Bacteroidaceae incertae sedis</taxon>
        <taxon>Candidatus Caccoplasma</taxon>
    </lineage>
</organism>
<feature type="binding site" evidence="4">
    <location>
        <begin position="12"/>
        <end position="14"/>
    </location>
    <ligand>
        <name>N(1)-(5-phospho-beta-D-ribosyl)glycinamide</name>
        <dbReference type="ChEBI" id="CHEBI:143788"/>
    </ligand>
</feature>
<dbReference type="SUPFAM" id="SSF53328">
    <property type="entry name" value="Formyltransferase"/>
    <property type="match status" value="1"/>
</dbReference>
<dbReference type="Gene3D" id="3.40.50.170">
    <property type="entry name" value="Formyl transferase, N-terminal domain"/>
    <property type="match status" value="1"/>
</dbReference>
<evidence type="ECO:0000313" key="7">
    <source>
        <dbReference type="Proteomes" id="UP000823636"/>
    </source>
</evidence>
<evidence type="ECO:0000313" key="6">
    <source>
        <dbReference type="EMBL" id="MBO8438898.1"/>
    </source>
</evidence>
<dbReference type="GO" id="GO:0005829">
    <property type="term" value="C:cytosol"/>
    <property type="evidence" value="ECO:0007669"/>
    <property type="project" value="TreeGrafter"/>
</dbReference>
<sequence length="187" mass="20670">MKNIVVFASGNGSNFETIAAACKSGELDAEVKLLVCDKKGAFAIERAKKYGIETLVLTPKDFPSKADYESEILKKLSTTDIDLICLAGYMRIIGDTLLEPYQGKIINTHPALLPSFKGMHAIEQAVEYGVKIYGITIHYVDSSLDGGKIIDQASLYYDGDDIEYLKEELLKIEHALYISVIKKLLSK</sequence>
<comment type="pathway">
    <text evidence="1 4">Purine metabolism; IMP biosynthesis via de novo pathway; N(2)-formyl-N(1)-(5-phospho-D-ribosyl)glycinamide from N(1)-(5-phospho-D-ribosyl)glycinamide (10-formyl THF route): step 1/1.</text>
</comment>
<dbReference type="CDD" id="cd08645">
    <property type="entry name" value="FMT_core_GART"/>
    <property type="match status" value="1"/>
</dbReference>
<dbReference type="Proteomes" id="UP000823636">
    <property type="component" value="Unassembled WGS sequence"/>
</dbReference>
<gene>
    <name evidence="4 6" type="primary">purN</name>
    <name evidence="6" type="ORF">IAC54_08410</name>
</gene>
<dbReference type="NCBIfam" id="TIGR00639">
    <property type="entry name" value="PurN"/>
    <property type="match status" value="1"/>
</dbReference>
<dbReference type="InterPro" id="IPR036477">
    <property type="entry name" value="Formyl_transf_N_sf"/>
</dbReference>
<evidence type="ECO:0000256" key="3">
    <source>
        <dbReference type="ARBA" id="ARBA00022755"/>
    </source>
</evidence>
<comment type="similarity">
    <text evidence="4">Belongs to the GART family.</text>
</comment>
<keyword evidence="3 4" id="KW-0658">Purine biosynthesis</keyword>
<dbReference type="GO" id="GO:0006189">
    <property type="term" value="P:'de novo' IMP biosynthetic process"/>
    <property type="evidence" value="ECO:0007669"/>
    <property type="project" value="UniProtKB-UniRule"/>
</dbReference>
<reference evidence="6" key="1">
    <citation type="submission" date="2020-10" db="EMBL/GenBank/DDBJ databases">
        <authorList>
            <person name="Gilroy R."/>
        </authorList>
    </citation>
    <scope>NUCLEOTIDE SEQUENCE</scope>
    <source>
        <strain evidence="6">G3-4614</strain>
    </source>
</reference>
<feature type="domain" description="Formyl transferase N-terminal" evidence="5">
    <location>
        <begin position="2"/>
        <end position="181"/>
    </location>
</feature>
<dbReference type="HAMAP" id="MF_01930">
    <property type="entry name" value="PurN"/>
    <property type="match status" value="1"/>
</dbReference>
<dbReference type="GO" id="GO:0004644">
    <property type="term" value="F:phosphoribosylglycinamide formyltransferase activity"/>
    <property type="evidence" value="ECO:0007669"/>
    <property type="project" value="UniProtKB-UniRule"/>
</dbReference>
<dbReference type="AlphaFoldDB" id="A0A9D9E5Q5"/>
<comment type="caution">
    <text evidence="6">The sequence shown here is derived from an EMBL/GenBank/DDBJ whole genome shotgun (WGS) entry which is preliminary data.</text>
</comment>
<accession>A0A9D9E5Q5</accession>
<comment type="catalytic activity">
    <reaction evidence="4">
        <text>N(1)-(5-phospho-beta-D-ribosyl)glycinamide + (6R)-10-formyltetrahydrofolate = N(2)-formyl-N(1)-(5-phospho-beta-D-ribosyl)glycinamide + (6S)-5,6,7,8-tetrahydrofolate + H(+)</text>
        <dbReference type="Rhea" id="RHEA:15053"/>
        <dbReference type="ChEBI" id="CHEBI:15378"/>
        <dbReference type="ChEBI" id="CHEBI:57453"/>
        <dbReference type="ChEBI" id="CHEBI:143788"/>
        <dbReference type="ChEBI" id="CHEBI:147286"/>
        <dbReference type="ChEBI" id="CHEBI:195366"/>
        <dbReference type="EC" id="2.1.2.2"/>
    </reaction>
</comment>
<evidence type="ECO:0000256" key="2">
    <source>
        <dbReference type="ARBA" id="ARBA00022679"/>
    </source>
</evidence>
<evidence type="ECO:0000256" key="1">
    <source>
        <dbReference type="ARBA" id="ARBA00005054"/>
    </source>
</evidence>
<reference evidence="6" key="2">
    <citation type="journal article" date="2021" name="PeerJ">
        <title>Extensive microbial diversity within the chicken gut microbiome revealed by metagenomics and culture.</title>
        <authorList>
            <person name="Gilroy R."/>
            <person name="Ravi A."/>
            <person name="Getino M."/>
            <person name="Pursley I."/>
            <person name="Horton D.L."/>
            <person name="Alikhan N.F."/>
            <person name="Baker D."/>
            <person name="Gharbi K."/>
            <person name="Hall N."/>
            <person name="Watson M."/>
            <person name="Adriaenssens E.M."/>
            <person name="Foster-Nyarko E."/>
            <person name="Jarju S."/>
            <person name="Secka A."/>
            <person name="Antonio M."/>
            <person name="Oren A."/>
            <person name="Chaudhuri R.R."/>
            <person name="La Ragione R."/>
            <person name="Hildebrand F."/>
            <person name="Pallen M.J."/>
        </authorList>
    </citation>
    <scope>NUCLEOTIDE SEQUENCE</scope>
    <source>
        <strain evidence="6">G3-4614</strain>
    </source>
</reference>
<dbReference type="InterPro" id="IPR002376">
    <property type="entry name" value="Formyl_transf_N"/>
</dbReference>
<evidence type="ECO:0000259" key="5">
    <source>
        <dbReference type="Pfam" id="PF00551"/>
    </source>
</evidence>
<dbReference type="InterPro" id="IPR004607">
    <property type="entry name" value="GART"/>
</dbReference>